<dbReference type="EMBL" id="JARKIE010000551">
    <property type="protein sequence ID" value="KAJ7628287.1"/>
    <property type="molecule type" value="Genomic_DNA"/>
</dbReference>
<evidence type="ECO:0000313" key="1">
    <source>
        <dbReference type="EMBL" id="KAJ7628287.1"/>
    </source>
</evidence>
<keyword evidence="2" id="KW-1185">Reference proteome</keyword>
<name>A0AAD7BQQ2_MYCRO</name>
<accession>A0AAD7BQQ2</accession>
<dbReference type="AlphaFoldDB" id="A0AAD7BQQ2"/>
<protein>
    <submittedName>
        <fullName evidence="1">Uncharacterized protein</fullName>
    </submittedName>
</protein>
<proteinExistence type="predicted"/>
<dbReference type="Proteomes" id="UP001221757">
    <property type="component" value="Unassembled WGS sequence"/>
</dbReference>
<comment type="caution">
    <text evidence="1">The sequence shown here is derived from an EMBL/GenBank/DDBJ whole genome shotgun (WGS) entry which is preliminary data.</text>
</comment>
<evidence type="ECO:0000313" key="2">
    <source>
        <dbReference type="Proteomes" id="UP001221757"/>
    </source>
</evidence>
<organism evidence="1 2">
    <name type="scientific">Mycena rosella</name>
    <name type="common">Pink bonnet</name>
    <name type="synonym">Agaricus rosellus</name>
    <dbReference type="NCBI Taxonomy" id="1033263"/>
    <lineage>
        <taxon>Eukaryota</taxon>
        <taxon>Fungi</taxon>
        <taxon>Dikarya</taxon>
        <taxon>Basidiomycota</taxon>
        <taxon>Agaricomycotina</taxon>
        <taxon>Agaricomycetes</taxon>
        <taxon>Agaricomycetidae</taxon>
        <taxon>Agaricales</taxon>
        <taxon>Marasmiineae</taxon>
        <taxon>Mycenaceae</taxon>
        <taxon>Mycena</taxon>
    </lineage>
</organism>
<sequence>MEGVLHSLTHETTLAFKTGKKWNWTTNHCPVKSDHGFNFSVADNRRPVWGVIFQQSRRVTTSFAETASRTCGLTGYDEDGHRYHPVPRKPRLQSLLTLEQLVLVLSVRACNRLALDMKQLLYVTSPSYAVEAPNTNLPDWSPDWYTLEEKQRFLTTETAGFFFLEWAGKADFVEGRSLDDKCPVFSCEQLHTAVRWSRRTDLFVDVLSFGTFATMVTTGQGVEYIQRFDIVFGGCEYTVDAVEAYHFTGQDEHDLFMQTMDELSCKALVWPNPRHALWYREKWQLIQELDRIAATTTHTHRPETKVFETRTQFCPTTVLKREGSGCSHMRHFYDGDRRLSKRALTDILAHNRAILDARKQEPTAFGMMWLVQELVEPLRRHGEWRVFVVGGKIIGIVGTTPANDADGMHVTECRAVYGLDELDNIIAQDGVPHAVLVRAGGAKHRRDHAMAKLHEYVLLTLKALVARTEAKFGTRSPLRDFVRVDMSFIAKPNGRPGFDYFVNEIEMQPTEVCMFSADTDMAECVADELILQLIAASERAPEDPPPELALSPKAPRKPVLVAVAAVNWTTTREDAPSSLSTDPRK</sequence>
<reference evidence="1" key="1">
    <citation type="submission" date="2023-03" db="EMBL/GenBank/DDBJ databases">
        <title>Massive genome expansion in bonnet fungi (Mycena s.s.) driven by repeated elements and novel gene families across ecological guilds.</title>
        <authorList>
            <consortium name="Lawrence Berkeley National Laboratory"/>
            <person name="Harder C.B."/>
            <person name="Miyauchi S."/>
            <person name="Viragh M."/>
            <person name="Kuo A."/>
            <person name="Thoen E."/>
            <person name="Andreopoulos B."/>
            <person name="Lu D."/>
            <person name="Skrede I."/>
            <person name="Drula E."/>
            <person name="Henrissat B."/>
            <person name="Morin E."/>
            <person name="Kohler A."/>
            <person name="Barry K."/>
            <person name="LaButti K."/>
            <person name="Morin E."/>
            <person name="Salamov A."/>
            <person name="Lipzen A."/>
            <person name="Mereny Z."/>
            <person name="Hegedus B."/>
            <person name="Baldrian P."/>
            <person name="Stursova M."/>
            <person name="Weitz H."/>
            <person name="Taylor A."/>
            <person name="Grigoriev I.V."/>
            <person name="Nagy L.G."/>
            <person name="Martin F."/>
            <person name="Kauserud H."/>
        </authorList>
    </citation>
    <scope>NUCLEOTIDE SEQUENCE</scope>
    <source>
        <strain evidence="1">CBHHK067</strain>
    </source>
</reference>
<gene>
    <name evidence="1" type="ORF">B0H17DRAFT_1150688</name>
</gene>